<dbReference type="Pfam" id="PF11876">
    <property type="entry name" value="TsiV"/>
    <property type="match status" value="1"/>
</dbReference>
<gene>
    <name evidence="1" type="ORF">C1H71_00185</name>
</gene>
<sequence>MNELEKLRHYRADITYFEESTDLCTLCPAIGASFYFDGGETAEGKQRLAECVDYYQQLFGKHLKAGLITDQNENGKEIQFSKKTPSPMEHFSKYSEDGCIEWVITGSPTLAVASPYWVETVTARKWEISVRQTKSFFQFSLPLSYVKEKKIFNDLFNFVVSKLNPTLAFANAVTCLPYEDYKWQFNEFDALQRFYCLMPFRRNYFSMDRLGECINGVNWITCLNKFHISQLGGLDNIKNTLHHDFIKITNIGDNCLIKIGEYPNIAPVTEGIPPLYKMVSDFLRPIRVESLGSLHNGSLNGSINFDPRTTDLWLRRFDESGIWPPYPDNIQFYGLGEADEVDAEEVEEMNDLLKQRTTANSLCPQTGYWYTPAKQNSHALFKQGELMPDFPASTYGATIWYWDANQE</sequence>
<evidence type="ECO:0000313" key="2">
    <source>
        <dbReference type="Proteomes" id="UP000515917"/>
    </source>
</evidence>
<reference evidence="1 2" key="1">
    <citation type="submission" date="2018-01" db="EMBL/GenBank/DDBJ databases">
        <title>Genome sequence of Iodobacter sp. strain PCH194 isolated from Indian Trans-Himalaya.</title>
        <authorList>
            <person name="Kumar V."/>
            <person name="Thakur V."/>
            <person name="Kumar S."/>
            <person name="Singh D."/>
        </authorList>
    </citation>
    <scope>NUCLEOTIDE SEQUENCE [LARGE SCALE GENOMIC DNA]</scope>
    <source>
        <strain evidence="1 2">PCH194</strain>
    </source>
</reference>
<dbReference type="Proteomes" id="UP000515917">
    <property type="component" value="Chromosome"/>
</dbReference>
<evidence type="ECO:0008006" key="3">
    <source>
        <dbReference type="Google" id="ProtNLM"/>
    </source>
</evidence>
<dbReference type="KEGG" id="ifl:C1H71_00185"/>
<protein>
    <recommendedName>
        <fullName evidence="3">DUF3396 domain-containing protein</fullName>
    </recommendedName>
</protein>
<proteinExistence type="predicted"/>
<dbReference type="EMBL" id="CP025781">
    <property type="protein sequence ID" value="QBC42128.1"/>
    <property type="molecule type" value="Genomic_DNA"/>
</dbReference>
<evidence type="ECO:0000313" key="1">
    <source>
        <dbReference type="EMBL" id="QBC42128.1"/>
    </source>
</evidence>
<accession>A0A7G3G4T1</accession>
<dbReference type="AlphaFoldDB" id="A0A7G3G4T1"/>
<organism evidence="1 2">
    <name type="scientific">Iodobacter fluviatilis</name>
    <dbReference type="NCBI Taxonomy" id="537"/>
    <lineage>
        <taxon>Bacteria</taxon>
        <taxon>Pseudomonadati</taxon>
        <taxon>Pseudomonadota</taxon>
        <taxon>Betaproteobacteria</taxon>
        <taxon>Neisseriales</taxon>
        <taxon>Chitinibacteraceae</taxon>
        <taxon>Iodobacter</taxon>
    </lineage>
</organism>
<dbReference type="InterPro" id="IPR021815">
    <property type="entry name" value="TsiV"/>
</dbReference>
<dbReference type="RefSeq" id="WP_130104758.1">
    <property type="nucleotide sequence ID" value="NZ_CP025781.1"/>
</dbReference>
<name>A0A7G3G4T1_9NEIS</name>
<keyword evidence="2" id="KW-1185">Reference proteome</keyword>